<evidence type="ECO:0000256" key="1">
    <source>
        <dbReference type="SAM" id="Phobius"/>
    </source>
</evidence>
<keyword evidence="1" id="KW-0472">Membrane</keyword>
<dbReference type="AlphaFoldDB" id="A0A6A4PGH3"/>
<accession>A0A6A4PGH3</accession>
<proteinExistence type="predicted"/>
<gene>
    <name evidence="2" type="ORF">Lalb_Chr14g0374411</name>
</gene>
<evidence type="ECO:0000313" key="3">
    <source>
        <dbReference type="Proteomes" id="UP000447434"/>
    </source>
</evidence>
<reference evidence="3" key="1">
    <citation type="journal article" date="2020" name="Nat. Commun.">
        <title>Genome sequence of the cluster root forming white lupin.</title>
        <authorList>
            <person name="Hufnagel B."/>
            <person name="Marques A."/>
            <person name="Soriano A."/>
            <person name="Marques L."/>
            <person name="Divol F."/>
            <person name="Doumas P."/>
            <person name="Sallet E."/>
            <person name="Mancinotti D."/>
            <person name="Carrere S."/>
            <person name="Marande W."/>
            <person name="Arribat S."/>
            <person name="Keller J."/>
            <person name="Huneau C."/>
            <person name="Blein T."/>
            <person name="Aime D."/>
            <person name="Laguerre M."/>
            <person name="Taylor J."/>
            <person name="Schubert V."/>
            <person name="Nelson M."/>
            <person name="Geu-Flores F."/>
            <person name="Crespi M."/>
            <person name="Gallardo-Guerrero K."/>
            <person name="Delaux P.-M."/>
            <person name="Salse J."/>
            <person name="Berges H."/>
            <person name="Guyot R."/>
            <person name="Gouzy J."/>
            <person name="Peret B."/>
        </authorList>
    </citation>
    <scope>NUCLEOTIDE SEQUENCE [LARGE SCALE GENOMIC DNA]</scope>
    <source>
        <strain evidence="3">cv. Amiga</strain>
    </source>
</reference>
<keyword evidence="1" id="KW-1133">Transmembrane helix</keyword>
<keyword evidence="1" id="KW-0812">Transmembrane</keyword>
<evidence type="ECO:0000313" key="2">
    <source>
        <dbReference type="EMBL" id="KAE9600579.1"/>
    </source>
</evidence>
<name>A0A6A4PGH3_LUPAL</name>
<comment type="caution">
    <text evidence="2">The sequence shown here is derived from an EMBL/GenBank/DDBJ whole genome shotgun (WGS) entry which is preliminary data.</text>
</comment>
<protein>
    <submittedName>
        <fullName evidence="2">Uncharacterized protein</fullName>
    </submittedName>
</protein>
<keyword evidence="3" id="KW-1185">Reference proteome</keyword>
<organism evidence="2 3">
    <name type="scientific">Lupinus albus</name>
    <name type="common">White lupine</name>
    <name type="synonym">Lupinus termis</name>
    <dbReference type="NCBI Taxonomy" id="3870"/>
    <lineage>
        <taxon>Eukaryota</taxon>
        <taxon>Viridiplantae</taxon>
        <taxon>Streptophyta</taxon>
        <taxon>Embryophyta</taxon>
        <taxon>Tracheophyta</taxon>
        <taxon>Spermatophyta</taxon>
        <taxon>Magnoliopsida</taxon>
        <taxon>eudicotyledons</taxon>
        <taxon>Gunneridae</taxon>
        <taxon>Pentapetalae</taxon>
        <taxon>rosids</taxon>
        <taxon>fabids</taxon>
        <taxon>Fabales</taxon>
        <taxon>Fabaceae</taxon>
        <taxon>Papilionoideae</taxon>
        <taxon>50 kb inversion clade</taxon>
        <taxon>genistoids sensu lato</taxon>
        <taxon>core genistoids</taxon>
        <taxon>Genisteae</taxon>
        <taxon>Lupinus</taxon>
    </lineage>
</organism>
<dbReference type="Proteomes" id="UP000447434">
    <property type="component" value="Chromosome 14"/>
</dbReference>
<feature type="transmembrane region" description="Helical" evidence="1">
    <location>
        <begin position="6"/>
        <end position="33"/>
    </location>
</feature>
<sequence>MIVPFVVTMLVGVALFFPMIIFVFGISTPFCCINKFLFLMKNYSHFHLLI</sequence>
<dbReference type="EMBL" id="WOCE01000014">
    <property type="protein sequence ID" value="KAE9600579.1"/>
    <property type="molecule type" value="Genomic_DNA"/>
</dbReference>